<accession>A0ABR9MK74</accession>
<comment type="caution">
    <text evidence="1">The sequence shown here is derived from an EMBL/GenBank/DDBJ whole genome shotgun (WGS) entry which is preliminary data.</text>
</comment>
<dbReference type="Proteomes" id="UP000633509">
    <property type="component" value="Unassembled WGS sequence"/>
</dbReference>
<evidence type="ECO:0000313" key="2">
    <source>
        <dbReference type="Proteomes" id="UP000633509"/>
    </source>
</evidence>
<proteinExistence type="predicted"/>
<sequence length="36" mass="3689">MAAAGLDADTEMAIVNTSAPTRRESLDGIAGRLSAR</sequence>
<protein>
    <submittedName>
        <fullName evidence="1">Uncharacterized protein</fullName>
    </submittedName>
</protein>
<evidence type="ECO:0000313" key="1">
    <source>
        <dbReference type="EMBL" id="MBE1593159.1"/>
    </source>
</evidence>
<reference evidence="1 2" key="1">
    <citation type="submission" date="2020-10" db="EMBL/GenBank/DDBJ databases">
        <title>Sequencing the genomes of 1000 actinobacteria strains.</title>
        <authorList>
            <person name="Klenk H.-P."/>
        </authorList>
    </citation>
    <scope>NUCLEOTIDE SEQUENCE [LARGE SCALE GENOMIC DNA]</scope>
    <source>
        <strain evidence="1 2">DSM 43173</strain>
    </source>
</reference>
<keyword evidence="2" id="KW-1185">Reference proteome</keyword>
<organism evidence="1 2">
    <name type="scientific">Nonomuraea angiospora</name>
    <dbReference type="NCBI Taxonomy" id="46172"/>
    <lineage>
        <taxon>Bacteria</taxon>
        <taxon>Bacillati</taxon>
        <taxon>Actinomycetota</taxon>
        <taxon>Actinomycetes</taxon>
        <taxon>Streptosporangiales</taxon>
        <taxon>Streptosporangiaceae</taxon>
        <taxon>Nonomuraea</taxon>
    </lineage>
</organism>
<dbReference type="EMBL" id="JADBEK010000001">
    <property type="protein sequence ID" value="MBE1593159.1"/>
    <property type="molecule type" value="Genomic_DNA"/>
</dbReference>
<name>A0ABR9MK74_9ACTN</name>
<gene>
    <name evidence="1" type="ORF">H4W80_011417</name>
</gene>